<accession>A0A2N5CQG4</accession>
<dbReference type="Gene3D" id="2.40.170.20">
    <property type="entry name" value="TonB-dependent receptor, beta-barrel domain"/>
    <property type="match status" value="1"/>
</dbReference>
<keyword evidence="2 10" id="KW-0813">Transport</keyword>
<dbReference type="Pfam" id="PF00593">
    <property type="entry name" value="TonB_dep_Rec_b-barrel"/>
    <property type="match status" value="1"/>
</dbReference>
<dbReference type="Gene3D" id="3.55.50.30">
    <property type="match status" value="1"/>
</dbReference>
<evidence type="ECO:0000313" key="14">
    <source>
        <dbReference type="EMBL" id="AYV48704.1"/>
    </source>
</evidence>
<organism evidence="15 16">
    <name type="scientific">Caulobacter flavus</name>
    <dbReference type="NCBI Taxonomy" id="1679497"/>
    <lineage>
        <taxon>Bacteria</taxon>
        <taxon>Pseudomonadati</taxon>
        <taxon>Pseudomonadota</taxon>
        <taxon>Alphaproteobacteria</taxon>
        <taxon>Caulobacterales</taxon>
        <taxon>Caulobacteraceae</taxon>
        <taxon>Caulobacter</taxon>
    </lineage>
</organism>
<evidence type="ECO:0000256" key="5">
    <source>
        <dbReference type="ARBA" id="ARBA00022692"/>
    </source>
</evidence>
<dbReference type="PANTHER" id="PTHR47234">
    <property type="match status" value="1"/>
</dbReference>
<evidence type="ECO:0000256" key="8">
    <source>
        <dbReference type="ARBA" id="ARBA00023136"/>
    </source>
</evidence>
<proteinExistence type="inferred from homology"/>
<evidence type="ECO:0000256" key="1">
    <source>
        <dbReference type="ARBA" id="ARBA00004571"/>
    </source>
</evidence>
<evidence type="ECO:0000256" key="11">
    <source>
        <dbReference type="RuleBase" id="RU003357"/>
    </source>
</evidence>
<dbReference type="InterPro" id="IPR011662">
    <property type="entry name" value="Secretin/TonB_short_N"/>
</dbReference>
<dbReference type="Gene3D" id="2.170.130.10">
    <property type="entry name" value="TonB-dependent receptor, plug domain"/>
    <property type="match status" value="1"/>
</dbReference>
<feature type="signal peptide" evidence="12">
    <location>
        <begin position="1"/>
        <end position="30"/>
    </location>
</feature>
<dbReference type="PROSITE" id="PS52016">
    <property type="entry name" value="TONB_DEPENDENT_REC_3"/>
    <property type="match status" value="1"/>
</dbReference>
<evidence type="ECO:0000256" key="3">
    <source>
        <dbReference type="ARBA" id="ARBA00022452"/>
    </source>
</evidence>
<reference evidence="14 17" key="2">
    <citation type="submission" date="2018-01" db="EMBL/GenBank/DDBJ databases">
        <title>Complete genome sequence of Caulobacter flavus RHGG3.</title>
        <authorList>
            <person name="Yang E."/>
        </authorList>
    </citation>
    <scope>NUCLEOTIDE SEQUENCE [LARGE SCALE GENOMIC DNA]</scope>
    <source>
        <strain evidence="14 17">RHGG3</strain>
    </source>
</reference>
<evidence type="ECO:0000256" key="9">
    <source>
        <dbReference type="ARBA" id="ARBA00023237"/>
    </source>
</evidence>
<dbReference type="AlphaFoldDB" id="A0A2N5CQG4"/>
<feature type="domain" description="Secretin/TonB short N-terminal" evidence="13">
    <location>
        <begin position="55"/>
        <end position="106"/>
    </location>
</feature>
<keyword evidence="8 10" id="KW-0472">Membrane</keyword>
<dbReference type="InterPro" id="IPR012910">
    <property type="entry name" value="Plug_dom"/>
</dbReference>
<dbReference type="Proteomes" id="UP000234483">
    <property type="component" value="Unassembled WGS sequence"/>
</dbReference>
<dbReference type="EMBL" id="PJRQ01000038">
    <property type="protein sequence ID" value="PLR10236.1"/>
    <property type="molecule type" value="Genomic_DNA"/>
</dbReference>
<comment type="similarity">
    <text evidence="10 11">Belongs to the TonB-dependent receptor family.</text>
</comment>
<dbReference type="OrthoDB" id="7051241at2"/>
<evidence type="ECO:0000256" key="12">
    <source>
        <dbReference type="SAM" id="SignalP"/>
    </source>
</evidence>
<dbReference type="RefSeq" id="WP_101714200.1">
    <property type="nucleotide sequence ID" value="NZ_CP026100.1"/>
</dbReference>
<dbReference type="PANTHER" id="PTHR47234:SF2">
    <property type="entry name" value="TONB-DEPENDENT RECEPTOR"/>
    <property type="match status" value="1"/>
</dbReference>
<evidence type="ECO:0000256" key="4">
    <source>
        <dbReference type="ARBA" id="ARBA00022496"/>
    </source>
</evidence>
<keyword evidence="15" id="KW-0675">Receptor</keyword>
<dbReference type="GO" id="GO:0009279">
    <property type="term" value="C:cell outer membrane"/>
    <property type="evidence" value="ECO:0007669"/>
    <property type="project" value="UniProtKB-SubCell"/>
</dbReference>
<dbReference type="KEGG" id="cfh:C1707_21925"/>
<protein>
    <submittedName>
        <fullName evidence="15">TonB-dependent receptor</fullName>
    </submittedName>
</protein>
<keyword evidence="4" id="KW-0410">Iron transport</keyword>
<dbReference type="Proteomes" id="UP000281192">
    <property type="component" value="Chromosome"/>
</dbReference>
<keyword evidence="9 10" id="KW-0998">Cell outer membrane</keyword>
<keyword evidence="7 11" id="KW-0798">TonB box</keyword>
<dbReference type="InterPro" id="IPR000531">
    <property type="entry name" value="Beta-barrel_TonB"/>
</dbReference>
<dbReference type="EMBL" id="CP026100">
    <property type="protein sequence ID" value="AYV48704.1"/>
    <property type="molecule type" value="Genomic_DNA"/>
</dbReference>
<keyword evidence="4" id="KW-0406">Ion transport</keyword>
<keyword evidence="3 10" id="KW-1134">Transmembrane beta strand</keyword>
<gene>
    <name evidence="14" type="ORF">C1707_21925</name>
    <name evidence="15" type="ORF">CFHF_17090</name>
</gene>
<dbReference type="SMART" id="SM00965">
    <property type="entry name" value="STN"/>
    <property type="match status" value="1"/>
</dbReference>
<evidence type="ECO:0000256" key="7">
    <source>
        <dbReference type="ARBA" id="ARBA00023077"/>
    </source>
</evidence>
<dbReference type="InterPro" id="IPR037066">
    <property type="entry name" value="Plug_dom_sf"/>
</dbReference>
<name>A0A2N5CQG4_9CAUL</name>
<keyword evidence="6" id="KW-0408">Iron</keyword>
<dbReference type="InterPro" id="IPR036942">
    <property type="entry name" value="Beta-barrel_TonB_sf"/>
</dbReference>
<keyword evidence="5 10" id="KW-0812">Transmembrane</keyword>
<evidence type="ECO:0000256" key="10">
    <source>
        <dbReference type="PROSITE-ProRule" id="PRU01360"/>
    </source>
</evidence>
<keyword evidence="12" id="KW-0732">Signal</keyword>
<reference evidence="15 16" key="1">
    <citation type="submission" date="2017-12" db="EMBL/GenBank/DDBJ databases">
        <title>The genome sequence of Caulobacter flavus CGMCC1 15093.</title>
        <authorList>
            <person name="Gao J."/>
            <person name="Mao X."/>
            <person name="Sun J."/>
        </authorList>
    </citation>
    <scope>NUCLEOTIDE SEQUENCE [LARGE SCALE GENOMIC DNA]</scope>
    <source>
        <strain evidence="15 16">CGMCC1 15093</strain>
    </source>
</reference>
<feature type="chain" id="PRO_5044577735" evidence="12">
    <location>
        <begin position="31"/>
        <end position="1037"/>
    </location>
</feature>
<dbReference type="SUPFAM" id="SSF56935">
    <property type="entry name" value="Porins"/>
    <property type="match status" value="1"/>
</dbReference>
<evidence type="ECO:0000313" key="17">
    <source>
        <dbReference type="Proteomes" id="UP000281192"/>
    </source>
</evidence>
<keyword evidence="17" id="KW-1185">Reference proteome</keyword>
<dbReference type="InterPro" id="IPR039426">
    <property type="entry name" value="TonB-dep_rcpt-like"/>
</dbReference>
<evidence type="ECO:0000256" key="2">
    <source>
        <dbReference type="ARBA" id="ARBA00022448"/>
    </source>
</evidence>
<evidence type="ECO:0000313" key="15">
    <source>
        <dbReference type="EMBL" id="PLR10236.1"/>
    </source>
</evidence>
<dbReference type="Pfam" id="PF07715">
    <property type="entry name" value="Plug"/>
    <property type="match status" value="1"/>
</dbReference>
<sequence>MTMGKDGRLRRMLAGSAAVGVLLTAGAALGQTVTVDVQAQSLDKALRELGKETGTNILFSPKTVSGRRSAAVVGKYTPLEAARRLAGSAGLEVVEDGAGALIVRAPGATPTASVQPASFQTVDQGPAVEVEEVVVTGSRLRRTTFDSPSPIVEVEREDLLESGYVDIAEALTDLPGVDIGVNLSTSQSAVQDNGLSTVSLRSLGQNRTLTLIDGHRTVSNAGNMNAVSLSSIPQFFVDRVEISTGGASAVYGSDAISGVVNIITTTKLDGVKARVVAGVTDAGGGSSTEYSVGAGKRFFDDKLYVMAGATYEKQDALNATDRKWATQSVAYDPTTNTVSGPDLSTYTPGGRFRSSSFYYDEGGLKQNFVTAVNGYETRDNGTLITPAKRSSGALKVVYDVNSNLKIWGQFQASRVSTNSVREPYGLYNSTTYGVNDEFSIGNIARANPFVPAQIYSASTSSISFRRRMTEVGELEIYNRRTTLRGWLGAEGKVFGDWDWGLTYGYGEYDGYQVRRNGLNMANVKNALNAERTSAGVVQCKDAAARADGCVALNLFGIGSITPEMADYIRANVWYRPQNRQDTVEGHMTGELFQLPAGPIQAAFGFELRRDKTRTTTDELTQNGLTNFAYIPEYSGVVKVSEAFVEASAPILKDMPFAYRLEVDGALRVAHYNLQNVGTTLSYRGGVQWAPVKSLRFRSAWSRAQRAPDTTELYSPPRDDFDSIVDICSGVTASSTGQIAQNCRANPGIAAAIAANGSFVSEVTSVNAPNGGNVDLKEETADTLTVGFVLQPSFLHGFDLSVDYYDIKVTDAISSLSNAQLMSECYGAAGGTDNRFCNVITRDAEGQITRILNLEENLDDLRASGVDVALRYRFDLERWNVPGDFTFRANYSRRLKLETRYSGIDGTTVADDLGEVGTSEHEGKASLAWRNRYWNLQWTANYIGEAVDDNDLAADFAARGVTNPLFLNVDAFWRHDLSVRFYPDPKNKDLRVFGTVRNVFDNEGPFLPSGTESGNDYNYSAVYGVTGRSFTLGLQLAF</sequence>
<evidence type="ECO:0000259" key="13">
    <source>
        <dbReference type="SMART" id="SM00965"/>
    </source>
</evidence>
<evidence type="ECO:0000313" key="16">
    <source>
        <dbReference type="Proteomes" id="UP000234483"/>
    </source>
</evidence>
<dbReference type="GO" id="GO:0006826">
    <property type="term" value="P:iron ion transport"/>
    <property type="evidence" value="ECO:0007669"/>
    <property type="project" value="UniProtKB-KW"/>
</dbReference>
<comment type="subcellular location">
    <subcellularLocation>
        <location evidence="1 10">Cell outer membrane</location>
        <topology evidence="1 10">Multi-pass membrane protein</topology>
    </subcellularLocation>
</comment>
<evidence type="ECO:0000256" key="6">
    <source>
        <dbReference type="ARBA" id="ARBA00023004"/>
    </source>
</evidence>